<dbReference type="Pfam" id="PF13450">
    <property type="entry name" value="NAD_binding_8"/>
    <property type="match status" value="1"/>
</dbReference>
<name>A0A9W9TT59_9EURO</name>
<evidence type="ECO:0000313" key="3">
    <source>
        <dbReference type="EMBL" id="KAJ5238599.1"/>
    </source>
</evidence>
<dbReference type="PANTHER" id="PTHR42923">
    <property type="entry name" value="PROTOPORPHYRINOGEN OXIDASE"/>
    <property type="match status" value="1"/>
</dbReference>
<dbReference type="GO" id="GO:0016491">
    <property type="term" value="F:oxidoreductase activity"/>
    <property type="evidence" value="ECO:0007669"/>
    <property type="project" value="InterPro"/>
</dbReference>
<dbReference type="RefSeq" id="XP_058331518.1">
    <property type="nucleotide sequence ID" value="XM_058472515.1"/>
</dbReference>
<sequence>MSEKPQKVAIIGTGMAGLITSYILRTDPRFDVEVFEKQAQLSLDSASLTVSSGPDNDQKQHRIDLPMRVFADGFYANLKRMYDFFGVQYASPRFIYTMSRISDPGSTEIHPHFIHSSNNHQLPPLRPKGCSWIEWLMRVVYLAVCYYYFVACCFFVAPRTTSDTGLSESFRDYAKRIHIPGHYIKNYFLPLMSCVTTCSHNQLLDFPAIDVIGYQTKTFRKPHYTVLGGVNKVQAKLSKGQKVRYSAAVTAVENVGSKVKVTWKDGSREEVKSLFFDHVVLAVTPDVLRAIFPPLRKILAAVPTTPVHSIVHRDFARLPACSQVISARLHADNDRSSTHPIHIISNASTTESTHQHPSSVLISTSPIVPIDSEKVISSTTFTRVLRTPTSRQVTLDIFESKPTGPDGDSKQWQNGDGNVWLVGGWCWDGMVMLEGCIASAIRVAEKLNIEVPWAS</sequence>
<reference evidence="3" key="1">
    <citation type="submission" date="2022-11" db="EMBL/GenBank/DDBJ databases">
        <authorList>
            <person name="Petersen C."/>
        </authorList>
    </citation>
    <scope>NUCLEOTIDE SEQUENCE</scope>
    <source>
        <strain evidence="3">IBT 19713</strain>
    </source>
</reference>
<accession>A0A9W9TT59</accession>
<dbReference type="AlphaFoldDB" id="A0A9W9TT59"/>
<keyword evidence="4" id="KW-1185">Reference proteome</keyword>
<dbReference type="PANTHER" id="PTHR42923:SF42">
    <property type="entry name" value="AMINE OXIDASE DOMAIN-CONTAINING PROTEIN"/>
    <property type="match status" value="1"/>
</dbReference>
<dbReference type="OrthoDB" id="5977668at2759"/>
<dbReference type="SUPFAM" id="SSF51905">
    <property type="entry name" value="FAD/NAD(P)-binding domain"/>
    <property type="match status" value="1"/>
</dbReference>
<comment type="caution">
    <text evidence="3">The sequence shown here is derived from an EMBL/GenBank/DDBJ whole genome shotgun (WGS) entry which is preliminary data.</text>
</comment>
<organism evidence="3 4">
    <name type="scientific">Penicillium chermesinum</name>
    <dbReference type="NCBI Taxonomy" id="63820"/>
    <lineage>
        <taxon>Eukaryota</taxon>
        <taxon>Fungi</taxon>
        <taxon>Dikarya</taxon>
        <taxon>Ascomycota</taxon>
        <taxon>Pezizomycotina</taxon>
        <taxon>Eurotiomycetes</taxon>
        <taxon>Eurotiomycetidae</taxon>
        <taxon>Eurotiales</taxon>
        <taxon>Aspergillaceae</taxon>
        <taxon>Penicillium</taxon>
    </lineage>
</organism>
<reference evidence="3" key="2">
    <citation type="journal article" date="2023" name="IMA Fungus">
        <title>Comparative genomic study of the Penicillium genus elucidates a diverse pangenome and 15 lateral gene transfer events.</title>
        <authorList>
            <person name="Petersen C."/>
            <person name="Sorensen T."/>
            <person name="Nielsen M.R."/>
            <person name="Sondergaard T.E."/>
            <person name="Sorensen J.L."/>
            <person name="Fitzpatrick D.A."/>
            <person name="Frisvad J.C."/>
            <person name="Nielsen K.L."/>
        </authorList>
    </citation>
    <scope>NUCLEOTIDE SEQUENCE</scope>
    <source>
        <strain evidence="3">IBT 19713</strain>
    </source>
</reference>
<dbReference type="InterPro" id="IPR036188">
    <property type="entry name" value="FAD/NAD-bd_sf"/>
</dbReference>
<feature type="domain" description="Amine oxidase" evidence="2">
    <location>
        <begin position="215"/>
        <end position="295"/>
    </location>
</feature>
<evidence type="ECO:0000259" key="2">
    <source>
        <dbReference type="Pfam" id="PF01593"/>
    </source>
</evidence>
<keyword evidence="1" id="KW-0812">Transmembrane</keyword>
<gene>
    <name evidence="3" type="ORF">N7468_003218</name>
</gene>
<dbReference type="GeneID" id="83199818"/>
<dbReference type="Pfam" id="PF01593">
    <property type="entry name" value="Amino_oxidase"/>
    <property type="match status" value="1"/>
</dbReference>
<dbReference type="InterPro" id="IPR050464">
    <property type="entry name" value="Zeta_carotene_desat/Oxidored"/>
</dbReference>
<dbReference type="InterPro" id="IPR002937">
    <property type="entry name" value="Amino_oxidase"/>
</dbReference>
<feature type="transmembrane region" description="Helical" evidence="1">
    <location>
        <begin position="135"/>
        <end position="157"/>
    </location>
</feature>
<dbReference type="Gene3D" id="3.50.50.60">
    <property type="entry name" value="FAD/NAD(P)-binding domain"/>
    <property type="match status" value="2"/>
</dbReference>
<protein>
    <recommendedName>
        <fullName evidence="2">Amine oxidase domain-containing protein</fullName>
    </recommendedName>
</protein>
<dbReference type="EMBL" id="JAPQKS010000003">
    <property type="protein sequence ID" value="KAJ5238599.1"/>
    <property type="molecule type" value="Genomic_DNA"/>
</dbReference>
<evidence type="ECO:0000256" key="1">
    <source>
        <dbReference type="SAM" id="Phobius"/>
    </source>
</evidence>
<keyword evidence="1" id="KW-1133">Transmembrane helix</keyword>
<keyword evidence="1" id="KW-0472">Membrane</keyword>
<dbReference type="Proteomes" id="UP001150941">
    <property type="component" value="Unassembled WGS sequence"/>
</dbReference>
<proteinExistence type="predicted"/>
<evidence type="ECO:0000313" key="4">
    <source>
        <dbReference type="Proteomes" id="UP001150941"/>
    </source>
</evidence>